<evidence type="ECO:0008006" key="3">
    <source>
        <dbReference type="Google" id="ProtNLM"/>
    </source>
</evidence>
<keyword evidence="2" id="KW-1185">Reference proteome</keyword>
<dbReference type="EMBL" id="DAKRPA010000021">
    <property type="protein sequence ID" value="DBA03277.1"/>
    <property type="molecule type" value="Genomic_DNA"/>
</dbReference>
<reference evidence="1" key="1">
    <citation type="submission" date="2022-11" db="EMBL/GenBank/DDBJ databases">
        <authorList>
            <person name="Morgan W.R."/>
            <person name="Tartar A."/>
        </authorList>
    </citation>
    <scope>NUCLEOTIDE SEQUENCE</scope>
    <source>
        <strain evidence="1">ARSEF 373</strain>
    </source>
</reference>
<organism evidence="1 2">
    <name type="scientific">Lagenidium giganteum</name>
    <dbReference type="NCBI Taxonomy" id="4803"/>
    <lineage>
        <taxon>Eukaryota</taxon>
        <taxon>Sar</taxon>
        <taxon>Stramenopiles</taxon>
        <taxon>Oomycota</taxon>
        <taxon>Peronosporomycetes</taxon>
        <taxon>Pythiales</taxon>
        <taxon>Pythiaceae</taxon>
    </lineage>
</organism>
<evidence type="ECO:0000313" key="1">
    <source>
        <dbReference type="EMBL" id="DBA03277.1"/>
    </source>
</evidence>
<dbReference type="Proteomes" id="UP001146120">
    <property type="component" value="Unassembled WGS sequence"/>
</dbReference>
<gene>
    <name evidence="1" type="ORF">N0F65_011636</name>
</gene>
<name>A0AAV2Z952_9STRA</name>
<reference evidence="1" key="2">
    <citation type="journal article" date="2023" name="Microbiol Resour">
        <title>Decontamination and Annotation of the Draft Genome Sequence of the Oomycete Lagenidium giganteum ARSEF 373.</title>
        <authorList>
            <person name="Morgan W.R."/>
            <person name="Tartar A."/>
        </authorList>
    </citation>
    <scope>NUCLEOTIDE SEQUENCE</scope>
    <source>
        <strain evidence="1">ARSEF 373</strain>
    </source>
</reference>
<protein>
    <recommendedName>
        <fullName evidence="3">Myb-like domain-containing protein</fullName>
    </recommendedName>
</protein>
<dbReference type="AlphaFoldDB" id="A0AAV2Z952"/>
<comment type="caution">
    <text evidence="1">The sequence shown here is derived from an EMBL/GenBank/DDBJ whole genome shotgun (WGS) entry which is preliminary data.</text>
</comment>
<accession>A0AAV2Z952</accession>
<proteinExistence type="predicted"/>
<sequence length="319" mass="36557">MRRWLLFGIKCRRALKMRAPGWEDPEIAVVLAQLRAHMLSYIYASANAVSEMVQQELPAKSLDSINEMVHSLMRSFGVVLNTKAFRSEVIYDADGKEIYVHSHLYETISSLAENKAGGIWHPDELTWFLKKTKQYRTLLDTKPDTYFRRVQMWGKSIAECRAKFYSLRDVYMNEKQAASQPADAIHEARFKLLTELFEDVPPPKPDVSANQPVCKLSNLWSPDELEILLQCLVDITLDIQQHGHSDKIGQISATLKRSEQSCVTKLQAMHEKYVNKSSYHRAAHLPDCIYDPDTPIHKIFNAGTLESFVYEACAHIDQI</sequence>
<evidence type="ECO:0000313" key="2">
    <source>
        <dbReference type="Proteomes" id="UP001146120"/>
    </source>
</evidence>